<dbReference type="SUPFAM" id="SSF109604">
    <property type="entry name" value="HD-domain/PDEase-like"/>
    <property type="match status" value="1"/>
</dbReference>
<dbReference type="RefSeq" id="WP_003539005.1">
    <property type="nucleotide sequence ID" value="NZ_AP031443.1"/>
</dbReference>
<evidence type="ECO:0000313" key="2">
    <source>
        <dbReference type="EMBL" id="MDB7084099.1"/>
    </source>
</evidence>
<organism evidence="3 4">
    <name type="scientific">Thomasclavelia ramosa</name>
    <dbReference type="NCBI Taxonomy" id="1547"/>
    <lineage>
        <taxon>Bacteria</taxon>
        <taxon>Bacillati</taxon>
        <taxon>Bacillota</taxon>
        <taxon>Erysipelotrichia</taxon>
        <taxon>Erysipelotrichales</taxon>
        <taxon>Coprobacillaceae</taxon>
        <taxon>Thomasclavelia</taxon>
    </lineage>
</organism>
<reference evidence="3 4" key="1">
    <citation type="submission" date="2018-08" db="EMBL/GenBank/DDBJ databases">
        <title>A genome reference for cultivated species of the human gut microbiota.</title>
        <authorList>
            <person name="Zou Y."/>
            <person name="Xue W."/>
            <person name="Luo G."/>
        </authorList>
    </citation>
    <scope>NUCLEOTIDE SEQUENCE [LARGE SCALE GENOMIC DNA]</scope>
    <source>
        <strain evidence="3 4">OM06-4</strain>
    </source>
</reference>
<sequence>MIDLKNAKRLFDEYVANYDKDNPKVALKIEHTYRVMEASKNVAVSLGLDQDEIDLASLIGLLHDIGRFEQLKRYNCFIDSKTIDHALLGVQILFDDNLISKFDIDQKDYPLIYKAIFNHNKYKIAEGLSEHEMLHCKIIRDADKIDIFKTGLLETFEAFLDAGQEILENDIITESIYETFMNSESILSTTRKTDLDRWVSFLALIFDLNYQYSCNYVYQQDYITKLVKRLNYQNSDTFKKMLNIMNHANEYLKEKSDLNN</sequence>
<dbReference type="AlphaFoldDB" id="A0A3E3AFH4"/>
<name>A0A3E3AFH4_9FIRM</name>
<dbReference type="Proteomes" id="UP000261032">
    <property type="component" value="Unassembled WGS sequence"/>
</dbReference>
<reference evidence="2" key="2">
    <citation type="submission" date="2023-01" db="EMBL/GenBank/DDBJ databases">
        <title>Human gut microbiome strain richness.</title>
        <authorList>
            <person name="Chen-Liaw A."/>
        </authorList>
    </citation>
    <scope>NUCLEOTIDE SEQUENCE</scope>
    <source>
        <strain evidence="2">1001217st2_G6_1001217B_191108</strain>
    </source>
</reference>
<gene>
    <name evidence="3" type="ORF">DXB93_15635</name>
    <name evidence="2" type="ORF">PM738_09830</name>
</gene>
<dbReference type="EMBL" id="JAQLKE010000014">
    <property type="protein sequence ID" value="MDB7084099.1"/>
    <property type="molecule type" value="Genomic_DNA"/>
</dbReference>
<evidence type="ECO:0000313" key="3">
    <source>
        <dbReference type="EMBL" id="RGD79907.1"/>
    </source>
</evidence>
<feature type="domain" description="HD/PDEase" evidence="1">
    <location>
        <begin position="24"/>
        <end position="157"/>
    </location>
</feature>
<accession>A0A3E3AFH4</accession>
<dbReference type="GeneID" id="64196977"/>
<evidence type="ECO:0000259" key="1">
    <source>
        <dbReference type="SMART" id="SM00471"/>
    </source>
</evidence>
<dbReference type="CDD" id="cd00077">
    <property type="entry name" value="HDc"/>
    <property type="match status" value="1"/>
</dbReference>
<protein>
    <submittedName>
        <fullName evidence="3">HD domain-containing protein</fullName>
    </submittedName>
</protein>
<dbReference type="Gene3D" id="1.10.3210.10">
    <property type="entry name" value="Hypothetical protein af1432"/>
    <property type="match status" value="1"/>
</dbReference>
<dbReference type="Proteomes" id="UP001211987">
    <property type="component" value="Unassembled WGS sequence"/>
</dbReference>
<dbReference type="Pfam" id="PF01966">
    <property type="entry name" value="HD"/>
    <property type="match status" value="1"/>
</dbReference>
<proteinExistence type="predicted"/>
<dbReference type="InterPro" id="IPR006674">
    <property type="entry name" value="HD_domain"/>
</dbReference>
<comment type="caution">
    <text evidence="3">The sequence shown here is derived from an EMBL/GenBank/DDBJ whole genome shotgun (WGS) entry which is preliminary data.</text>
</comment>
<dbReference type="EMBL" id="QUSL01000033">
    <property type="protein sequence ID" value="RGD79907.1"/>
    <property type="molecule type" value="Genomic_DNA"/>
</dbReference>
<evidence type="ECO:0000313" key="4">
    <source>
        <dbReference type="Proteomes" id="UP000261032"/>
    </source>
</evidence>
<dbReference type="InterPro" id="IPR003607">
    <property type="entry name" value="HD/PDEase_dom"/>
</dbReference>
<dbReference type="SMART" id="SM00471">
    <property type="entry name" value="HDc"/>
    <property type="match status" value="1"/>
</dbReference>